<keyword evidence="3" id="KW-1185">Reference proteome</keyword>
<keyword evidence="1" id="KW-0472">Membrane</keyword>
<evidence type="ECO:0000256" key="1">
    <source>
        <dbReference type="SAM" id="Phobius"/>
    </source>
</evidence>
<organism evidence="2 3">
    <name type="scientific">Polaribacter marinus</name>
    <dbReference type="NCBI Taxonomy" id="2916838"/>
    <lineage>
        <taxon>Bacteria</taxon>
        <taxon>Pseudomonadati</taxon>
        <taxon>Bacteroidota</taxon>
        <taxon>Flavobacteriia</taxon>
        <taxon>Flavobacteriales</taxon>
        <taxon>Flavobacteriaceae</taxon>
    </lineage>
</organism>
<keyword evidence="1" id="KW-0812">Transmembrane</keyword>
<dbReference type="EMBL" id="JAKQYM010000001">
    <property type="protein sequence ID" value="MCI2228158.1"/>
    <property type="molecule type" value="Genomic_DNA"/>
</dbReference>
<name>A0A9X1VM89_9FLAO</name>
<dbReference type="RefSeq" id="WP_242177268.1">
    <property type="nucleotide sequence ID" value="NZ_JAKQYM010000001.1"/>
</dbReference>
<dbReference type="Proteomes" id="UP001139369">
    <property type="component" value="Unassembled WGS sequence"/>
</dbReference>
<reference evidence="2" key="1">
    <citation type="submission" date="2022-02" db="EMBL/GenBank/DDBJ databases">
        <title>Polaribacter sp. MSW13, isolated from seawater.</title>
        <authorList>
            <person name="Kristyanto S."/>
            <person name="Jung J."/>
            <person name="Jeon C.O."/>
        </authorList>
    </citation>
    <scope>NUCLEOTIDE SEQUENCE</scope>
    <source>
        <strain evidence="2">MSW13</strain>
    </source>
</reference>
<keyword evidence="1" id="KW-1133">Transmembrane helix</keyword>
<evidence type="ECO:0000313" key="3">
    <source>
        <dbReference type="Proteomes" id="UP001139369"/>
    </source>
</evidence>
<protein>
    <submittedName>
        <fullName evidence="2">Uncharacterized protein</fullName>
    </submittedName>
</protein>
<sequence length="155" mass="17324">MDLGTIIIGVVGITLCAIPFVVTNRIKKKKEKELLNSLQEIAKQNDCEISDYETCGCYAIGIDTPKKAISFVSRTDEGYLKQQFVDLSTIKKCEIANISRSSSGNSIDKLNLNFTPIAKNSANSILEFYNSKINYQLSGEYQSIEKWNKLINSIL</sequence>
<accession>A0A9X1VM89</accession>
<proteinExistence type="predicted"/>
<comment type="caution">
    <text evidence="2">The sequence shown here is derived from an EMBL/GenBank/DDBJ whole genome shotgun (WGS) entry which is preliminary data.</text>
</comment>
<evidence type="ECO:0000313" key="2">
    <source>
        <dbReference type="EMBL" id="MCI2228158.1"/>
    </source>
</evidence>
<gene>
    <name evidence="2" type="ORF">MC378_03185</name>
</gene>
<dbReference type="AlphaFoldDB" id="A0A9X1VM89"/>
<feature type="transmembrane region" description="Helical" evidence="1">
    <location>
        <begin position="6"/>
        <end position="23"/>
    </location>
</feature>